<dbReference type="Pfam" id="PF17677">
    <property type="entry name" value="Glyco_hydro38C2"/>
    <property type="match status" value="1"/>
</dbReference>
<accession>A0ABZ2IHW7</accession>
<proteinExistence type="inferred from homology"/>
<dbReference type="RefSeq" id="WP_251966620.1">
    <property type="nucleotide sequence ID" value="NZ_CP146284.1"/>
</dbReference>
<dbReference type="PROSITE" id="PS50022">
    <property type="entry name" value="FA58C_3"/>
    <property type="match status" value="1"/>
</dbReference>
<dbReference type="InterPro" id="IPR000421">
    <property type="entry name" value="FA58C"/>
</dbReference>
<dbReference type="Gene3D" id="2.70.98.30">
    <property type="entry name" value="Golgi alpha-mannosidase II, domain 4"/>
    <property type="match status" value="1"/>
</dbReference>
<evidence type="ECO:0000256" key="4">
    <source>
        <dbReference type="ARBA" id="ARBA00023295"/>
    </source>
</evidence>
<dbReference type="InterPro" id="IPR013780">
    <property type="entry name" value="Glyco_hydro_b"/>
</dbReference>
<evidence type="ECO:0000256" key="5">
    <source>
        <dbReference type="SAM" id="SignalP"/>
    </source>
</evidence>
<dbReference type="InterPro" id="IPR000602">
    <property type="entry name" value="Glyco_hydro_38_N"/>
</dbReference>
<dbReference type="Proteomes" id="UP001320603">
    <property type="component" value="Chromosome"/>
</dbReference>
<comment type="similarity">
    <text evidence="1">Belongs to the glycosyl hydrolase 38 family.</text>
</comment>
<dbReference type="InterPro" id="IPR011682">
    <property type="entry name" value="Glyco_hydro_38_C"/>
</dbReference>
<dbReference type="PANTHER" id="PTHR46017">
    <property type="entry name" value="ALPHA-MANNOSIDASE 2C1"/>
    <property type="match status" value="1"/>
</dbReference>
<dbReference type="Gene3D" id="2.60.40.1180">
    <property type="entry name" value="Golgi alpha-mannosidase II"/>
    <property type="match status" value="1"/>
</dbReference>
<sequence length="1201" mass="134218">MQTKVLALALASCMTFSTTSAQNNEGKKMKAYMVADAHLDTQWNWDIQTTIKQYVWNTLSQNLYLLDNYPNYVFNFEGAVKYSWMKEYYPDQYEKMKKYIANGRWHLTGSGWDANETVIVSPESWLRNILLGQSFYRTEFGKESTDIFLPDCFGFSYFIPTLASHCGLIGFSTQKLGWRNNAFFEGGKKYPFTIGLWQGIDGSRIMMTHGFGYGERFKDSDLSSNKRLMKEISESPLNMVYRYYGTGDTGGSPNLPSVRAVEKGIKGQGPIEIISATSDQLYKDFLPYENHPELPVYDGELFMDVHGTGCYTSQAAMKLYNRQNEQLGDAAERASVVAEWLGQGEYPQRDLTESWKRVFLHQFHDDLTGTSIPRAYEFSWNDELISLQRFSKNLTNAVSGVANRMNTNVSGTPVIIYNTQAYPVSNVTSITLPDMAVSYHVTDAKGHKVASQIVTDSKGNRSLLVDASVPGTGFAVYSVKAGGKAATSVSKDANVIENSVYKVTVDKQGNIASLIDKRNGKELVASGKSIGLVVFDDCKSEAWPAWEILKHTVDKEPVIIKENVSVKMVENGPLRKSLLISKSYGDSKINQYIRLYEGSQADRIDFYNEVDWRSLNALLKVQFPLNVSNEKATYDIGLGSVERGNNRDNSYEVYSHEWTDLTDRSGDYGVTILNDCKYGWDKPNDNTIRLSLLYSPKPGNGYTYQERQDFGYHEFTYSLIGHEGRLNKANTVQRATAYNSPLHAFESPKHKGDLGREFSFASSDNDHVIVRALKKAENGDEYVVRVYETAGKDTQTATISFASNIVKAVEADGTEKEIGSASFSGNKLNVNIKPFSVKTYRLKLEGNVSEKAGTCYANAQSLELPFNKNCFSHNEFRSAGDFEGGNSYAAELLPKEGLTVDGVHFTFGEMDTFNGLACQGDTIKLPADGNYNKVYLLAASSAGDRTATFTVGNSKQTVNVPYYTGFIGQWGHEGHTQGYLKDADIAYVGTHSHSRFEDRAYEFTYMFKYGIDIPKGTTEIILPTDKNVVIFAATTVNESNTVKPAGELFRTNNKTNEANTQMARTNILKGAKIISVSGAVNDNESAEKLIDGDMETKWCDTNNAPNYVAFDLGSEKTFSGWRIVNAGSEETSYITRACLLQVRNSLTEEWKTVDMIDGNRNNDVDRNIKAAKARYVRLYVTGPAQSVNESTTRIYEFELYQ</sequence>
<keyword evidence="8" id="KW-1185">Reference proteome</keyword>
<dbReference type="InterPro" id="IPR028995">
    <property type="entry name" value="Glyco_hydro_57/38_cen_sf"/>
</dbReference>
<dbReference type="SUPFAM" id="SSF88688">
    <property type="entry name" value="Families 57/38 glycoside transferase middle domain"/>
    <property type="match status" value="1"/>
</dbReference>
<dbReference type="InterPro" id="IPR008979">
    <property type="entry name" value="Galactose-bd-like_sf"/>
</dbReference>
<keyword evidence="3 7" id="KW-0378">Hydrolase</keyword>
<evidence type="ECO:0000256" key="3">
    <source>
        <dbReference type="ARBA" id="ARBA00022801"/>
    </source>
</evidence>
<dbReference type="Pfam" id="PF00754">
    <property type="entry name" value="F5_F8_type_C"/>
    <property type="match status" value="1"/>
</dbReference>
<dbReference type="InterPro" id="IPR027291">
    <property type="entry name" value="Glyco_hydro_38_N_sf"/>
</dbReference>
<dbReference type="InterPro" id="IPR011013">
    <property type="entry name" value="Gal_mutarotase_sf_dom"/>
</dbReference>
<dbReference type="SMART" id="SM00872">
    <property type="entry name" value="Alpha-mann_mid"/>
    <property type="match status" value="1"/>
</dbReference>
<dbReference type="SUPFAM" id="SSF74650">
    <property type="entry name" value="Galactose mutarotase-like"/>
    <property type="match status" value="1"/>
</dbReference>
<evidence type="ECO:0000313" key="8">
    <source>
        <dbReference type="Proteomes" id="UP001320603"/>
    </source>
</evidence>
<dbReference type="EMBL" id="CP146284">
    <property type="protein sequence ID" value="WWV65630.1"/>
    <property type="molecule type" value="Genomic_DNA"/>
</dbReference>
<dbReference type="GO" id="GO:0016787">
    <property type="term" value="F:hydrolase activity"/>
    <property type="evidence" value="ECO:0007669"/>
    <property type="project" value="UniProtKB-KW"/>
</dbReference>
<evidence type="ECO:0000313" key="7">
    <source>
        <dbReference type="EMBL" id="WWV65630.1"/>
    </source>
</evidence>
<feature type="domain" description="F5/8 type C" evidence="6">
    <location>
        <begin position="1055"/>
        <end position="1201"/>
    </location>
</feature>
<dbReference type="PANTHER" id="PTHR46017:SF1">
    <property type="entry name" value="ALPHA-MANNOSIDASE 2C1"/>
    <property type="match status" value="1"/>
</dbReference>
<evidence type="ECO:0000256" key="1">
    <source>
        <dbReference type="ARBA" id="ARBA00009792"/>
    </source>
</evidence>
<protein>
    <submittedName>
        <fullName evidence="7">Glycoside hydrolase family 38 C-terminal domain-containing protein</fullName>
    </submittedName>
</protein>
<dbReference type="Gene3D" id="1.20.1270.50">
    <property type="entry name" value="Glycoside hydrolase family 38, central domain"/>
    <property type="match status" value="1"/>
</dbReference>
<feature type="signal peptide" evidence="5">
    <location>
        <begin position="1"/>
        <end position="21"/>
    </location>
</feature>
<keyword evidence="2" id="KW-0479">Metal-binding</keyword>
<evidence type="ECO:0000256" key="2">
    <source>
        <dbReference type="ARBA" id="ARBA00022723"/>
    </source>
</evidence>
<dbReference type="Pfam" id="PF07748">
    <property type="entry name" value="Glyco_hydro_38C"/>
    <property type="match status" value="1"/>
</dbReference>
<dbReference type="Gene3D" id="2.60.120.260">
    <property type="entry name" value="Galactose-binding domain-like"/>
    <property type="match status" value="1"/>
</dbReference>
<reference evidence="7 8" key="1">
    <citation type="submission" date="2024-02" db="EMBL/GenBank/DDBJ databases">
        <title>Whole genome sequencing of Parabacteroides sp. AD58.</title>
        <authorList>
            <person name="Chaplin A.V."/>
            <person name="Pikina A.P."/>
            <person name="Sokolova S.R."/>
            <person name="Korostin D.O."/>
            <person name="Efimov B.A."/>
        </authorList>
    </citation>
    <scope>NUCLEOTIDE SEQUENCE [LARGE SCALE GENOMIC DNA]</scope>
    <source>
        <strain evidence="7 8">AD58</strain>
    </source>
</reference>
<gene>
    <name evidence="7" type="ORF">NEE14_011565</name>
</gene>
<dbReference type="InterPro" id="IPR037094">
    <property type="entry name" value="Glyco_hydro_38_cen_sf"/>
</dbReference>
<dbReference type="InterPro" id="IPR011330">
    <property type="entry name" value="Glyco_hydro/deAcase_b/a-brl"/>
</dbReference>
<name>A0ABZ2IHW7_9BACT</name>
<feature type="chain" id="PRO_5046213337" evidence="5">
    <location>
        <begin position="22"/>
        <end position="1201"/>
    </location>
</feature>
<dbReference type="Pfam" id="PF09261">
    <property type="entry name" value="Alpha-mann_mid"/>
    <property type="match status" value="1"/>
</dbReference>
<dbReference type="InterPro" id="IPR015341">
    <property type="entry name" value="Glyco_hydro_38_cen"/>
</dbReference>
<dbReference type="Pfam" id="PF01074">
    <property type="entry name" value="Glyco_hydro_38N"/>
    <property type="match status" value="1"/>
</dbReference>
<dbReference type="InterPro" id="IPR041147">
    <property type="entry name" value="GH38_C"/>
</dbReference>
<dbReference type="CDD" id="cd10789">
    <property type="entry name" value="GH38N_AMII_ER_cytosolic"/>
    <property type="match status" value="1"/>
</dbReference>
<evidence type="ECO:0000259" key="6">
    <source>
        <dbReference type="PROSITE" id="PS50022"/>
    </source>
</evidence>
<organism evidence="7 8">
    <name type="scientific">Parabacteroides absconsus</name>
    <dbReference type="NCBI Taxonomy" id="2951805"/>
    <lineage>
        <taxon>Bacteria</taxon>
        <taxon>Pseudomonadati</taxon>
        <taxon>Bacteroidota</taxon>
        <taxon>Bacteroidia</taxon>
        <taxon>Bacteroidales</taxon>
        <taxon>Tannerellaceae</taxon>
        <taxon>Parabacteroides</taxon>
    </lineage>
</organism>
<dbReference type="Gene3D" id="2.60.40.2220">
    <property type="match status" value="1"/>
</dbReference>
<dbReference type="SUPFAM" id="SSF88713">
    <property type="entry name" value="Glycoside hydrolase/deacetylase"/>
    <property type="match status" value="1"/>
</dbReference>
<dbReference type="SUPFAM" id="SSF49785">
    <property type="entry name" value="Galactose-binding domain-like"/>
    <property type="match status" value="1"/>
</dbReference>
<dbReference type="Gene3D" id="3.20.110.10">
    <property type="entry name" value="Glycoside hydrolase 38, N terminal domain"/>
    <property type="match status" value="1"/>
</dbReference>
<keyword evidence="5" id="KW-0732">Signal</keyword>
<keyword evidence="4" id="KW-0326">Glycosidase</keyword>